<dbReference type="GeneID" id="113400933"/>
<accession>A0A8B8IJ73</accession>
<gene>
    <name evidence="9" type="primary">LOC113400933</name>
</gene>
<evidence type="ECO:0000313" key="9">
    <source>
        <dbReference type="RefSeq" id="XP_026496417.1"/>
    </source>
</evidence>
<name>A0A8B8IJ73_VANTA</name>
<feature type="domain" description="Major facilitator superfamily (MFS) profile" evidence="7">
    <location>
        <begin position="42"/>
        <end position="526"/>
    </location>
</feature>
<keyword evidence="4 6" id="KW-0472">Membrane</keyword>
<feature type="transmembrane region" description="Helical" evidence="6">
    <location>
        <begin position="261"/>
        <end position="283"/>
    </location>
</feature>
<dbReference type="InterPro" id="IPR020846">
    <property type="entry name" value="MFS_dom"/>
</dbReference>
<sequence>MSMSDSKDKPSENDGQNSKCGVFDADRVMRELGQAGRFHLRVYVLVALAAVQVGLLHTTYIFLAADIPYRCVVPECEAANSTEYNPLWLESALPESTRDRRCFSKTPLDAEYCAPGNFSDELRPCDRWLYASKDTIVAEFNLACQDWKRTLVGTIHNIGMLVSLPILGYISDRWGRKRALILSCTLVGAIGSLKAFSFSYEMYVIVEFLETVAGASAFPAAYILTIELLGQDKRVLTTAFLGIMLVIGGLSFALLAKTFPYWRTFILVVYPPSLLFLSYIYFLPESIRWLLSKGHKEEALVIIEKAAKMNNVTLSDDTIRQLTTVDEKVKIDDKKDQEEEGLWLQVLRSPIIVTRLAICSWWWITCTFVFYGLAINSVSLAGDKYTNYMLVVSVEVIAVVTNALVLDRIGRKRTLLIAFVVCGISCTAIAFVPKNMSWLATLLYLVGKIAITQAFSGIYMYTSELFPTHARHSMLGFCSMVGRIGSIVAPQMPLLAIYIEWLPSVLFGATALLAGGLMLTTPETLNTRLPDTIREAELIASQPQSTKRDEAKGQTNTTDAQVTSRF</sequence>
<keyword evidence="3 6" id="KW-1133">Transmembrane helix</keyword>
<evidence type="ECO:0000256" key="5">
    <source>
        <dbReference type="SAM" id="MobiDB-lite"/>
    </source>
</evidence>
<feature type="transmembrane region" description="Helical" evidence="6">
    <location>
        <begin position="385"/>
        <end position="406"/>
    </location>
</feature>
<evidence type="ECO:0000256" key="1">
    <source>
        <dbReference type="ARBA" id="ARBA00004141"/>
    </source>
</evidence>
<feature type="transmembrane region" description="Helical" evidence="6">
    <location>
        <begin position="151"/>
        <end position="170"/>
    </location>
</feature>
<dbReference type="Pfam" id="PF07690">
    <property type="entry name" value="MFS_1"/>
    <property type="match status" value="1"/>
</dbReference>
<dbReference type="GO" id="GO:0016020">
    <property type="term" value="C:membrane"/>
    <property type="evidence" value="ECO:0007669"/>
    <property type="project" value="UniProtKB-SubCell"/>
</dbReference>
<feature type="transmembrane region" description="Helical" evidence="6">
    <location>
        <begin position="235"/>
        <end position="255"/>
    </location>
</feature>
<feature type="transmembrane region" description="Helical" evidence="6">
    <location>
        <begin position="438"/>
        <end position="462"/>
    </location>
</feature>
<comment type="subcellular location">
    <subcellularLocation>
        <location evidence="1">Membrane</location>
        <topology evidence="1">Multi-pass membrane protein</topology>
    </subcellularLocation>
</comment>
<dbReference type="InterPro" id="IPR036259">
    <property type="entry name" value="MFS_trans_sf"/>
</dbReference>
<keyword evidence="2 6" id="KW-0812">Transmembrane</keyword>
<feature type="transmembrane region" description="Helical" evidence="6">
    <location>
        <begin position="413"/>
        <end position="432"/>
    </location>
</feature>
<dbReference type="PROSITE" id="PS50850">
    <property type="entry name" value="MFS"/>
    <property type="match status" value="1"/>
</dbReference>
<feature type="region of interest" description="Disordered" evidence="5">
    <location>
        <begin position="540"/>
        <end position="566"/>
    </location>
</feature>
<feature type="transmembrane region" description="Helical" evidence="6">
    <location>
        <begin position="179"/>
        <end position="196"/>
    </location>
</feature>
<dbReference type="InterPro" id="IPR011701">
    <property type="entry name" value="MFS"/>
</dbReference>
<dbReference type="GO" id="GO:0022857">
    <property type="term" value="F:transmembrane transporter activity"/>
    <property type="evidence" value="ECO:0007669"/>
    <property type="project" value="InterPro"/>
</dbReference>
<feature type="transmembrane region" description="Helical" evidence="6">
    <location>
        <begin position="498"/>
        <end position="519"/>
    </location>
</feature>
<organism evidence="8 9">
    <name type="scientific">Vanessa tameamea</name>
    <name type="common">Kamehameha butterfly</name>
    <dbReference type="NCBI Taxonomy" id="334116"/>
    <lineage>
        <taxon>Eukaryota</taxon>
        <taxon>Metazoa</taxon>
        <taxon>Ecdysozoa</taxon>
        <taxon>Arthropoda</taxon>
        <taxon>Hexapoda</taxon>
        <taxon>Insecta</taxon>
        <taxon>Pterygota</taxon>
        <taxon>Neoptera</taxon>
        <taxon>Endopterygota</taxon>
        <taxon>Lepidoptera</taxon>
        <taxon>Glossata</taxon>
        <taxon>Ditrysia</taxon>
        <taxon>Papilionoidea</taxon>
        <taxon>Nymphalidae</taxon>
        <taxon>Nymphalinae</taxon>
        <taxon>Vanessa</taxon>
    </lineage>
</organism>
<evidence type="ECO:0000256" key="2">
    <source>
        <dbReference type="ARBA" id="ARBA00022692"/>
    </source>
</evidence>
<evidence type="ECO:0000313" key="8">
    <source>
        <dbReference type="Proteomes" id="UP001652626"/>
    </source>
</evidence>
<dbReference type="SUPFAM" id="SSF103473">
    <property type="entry name" value="MFS general substrate transporter"/>
    <property type="match status" value="1"/>
</dbReference>
<dbReference type="OrthoDB" id="3936150at2759"/>
<feature type="transmembrane region" description="Helical" evidence="6">
    <location>
        <begin position="474"/>
        <end position="492"/>
    </location>
</feature>
<reference evidence="9" key="1">
    <citation type="submission" date="2025-08" db="UniProtKB">
        <authorList>
            <consortium name="RefSeq"/>
        </authorList>
    </citation>
    <scope>IDENTIFICATION</scope>
    <source>
        <tissue evidence="9">Whole body</tissue>
    </source>
</reference>
<protein>
    <submittedName>
        <fullName evidence="9">Organic cation transporter protein-like isoform X1</fullName>
    </submittedName>
</protein>
<dbReference type="OMA" id="WQCTLLL"/>
<evidence type="ECO:0000256" key="4">
    <source>
        <dbReference type="ARBA" id="ARBA00023136"/>
    </source>
</evidence>
<dbReference type="InterPro" id="IPR005829">
    <property type="entry name" value="Sugar_transporter_CS"/>
</dbReference>
<evidence type="ECO:0000256" key="3">
    <source>
        <dbReference type="ARBA" id="ARBA00022989"/>
    </source>
</evidence>
<feature type="transmembrane region" description="Helical" evidence="6">
    <location>
        <begin position="202"/>
        <end position="223"/>
    </location>
</feature>
<feature type="compositionally biased region" description="Polar residues" evidence="5">
    <location>
        <begin position="553"/>
        <end position="566"/>
    </location>
</feature>
<feature type="transmembrane region" description="Helical" evidence="6">
    <location>
        <begin position="40"/>
        <end position="63"/>
    </location>
</feature>
<evidence type="ECO:0000259" key="7">
    <source>
        <dbReference type="PROSITE" id="PS50850"/>
    </source>
</evidence>
<dbReference type="AlphaFoldDB" id="A0A8B8IJ73"/>
<dbReference type="PROSITE" id="PS00216">
    <property type="entry name" value="SUGAR_TRANSPORT_1"/>
    <property type="match status" value="1"/>
</dbReference>
<dbReference type="CDD" id="cd17317">
    <property type="entry name" value="MFS_SLC22"/>
    <property type="match status" value="1"/>
</dbReference>
<keyword evidence="8" id="KW-1185">Reference proteome</keyword>
<feature type="transmembrane region" description="Helical" evidence="6">
    <location>
        <begin position="352"/>
        <end position="373"/>
    </location>
</feature>
<dbReference type="PANTHER" id="PTHR24064">
    <property type="entry name" value="SOLUTE CARRIER FAMILY 22 MEMBER"/>
    <property type="match status" value="1"/>
</dbReference>
<dbReference type="Proteomes" id="UP001652626">
    <property type="component" value="Chromosome 11"/>
</dbReference>
<dbReference type="Gene3D" id="1.20.1250.20">
    <property type="entry name" value="MFS general substrate transporter like domains"/>
    <property type="match status" value="1"/>
</dbReference>
<evidence type="ECO:0000256" key="6">
    <source>
        <dbReference type="SAM" id="Phobius"/>
    </source>
</evidence>
<dbReference type="RefSeq" id="XP_026496417.1">
    <property type="nucleotide sequence ID" value="XM_026640632.2"/>
</dbReference>
<proteinExistence type="predicted"/>